<organism evidence="4 5">
    <name type="scientific">Escallonia herrerae</name>
    <dbReference type="NCBI Taxonomy" id="1293975"/>
    <lineage>
        <taxon>Eukaryota</taxon>
        <taxon>Viridiplantae</taxon>
        <taxon>Streptophyta</taxon>
        <taxon>Embryophyta</taxon>
        <taxon>Tracheophyta</taxon>
        <taxon>Spermatophyta</taxon>
        <taxon>Magnoliopsida</taxon>
        <taxon>eudicotyledons</taxon>
        <taxon>Gunneridae</taxon>
        <taxon>Pentapetalae</taxon>
        <taxon>asterids</taxon>
        <taxon>campanulids</taxon>
        <taxon>Escalloniales</taxon>
        <taxon>Escalloniaceae</taxon>
        <taxon>Escallonia</taxon>
    </lineage>
</organism>
<evidence type="ECO:0000313" key="5">
    <source>
        <dbReference type="Proteomes" id="UP001188597"/>
    </source>
</evidence>
<keyword evidence="3" id="KW-0012">Acyltransferase</keyword>
<dbReference type="PANTHER" id="PTHR31623">
    <property type="entry name" value="F21J9.9"/>
    <property type="match status" value="1"/>
</dbReference>
<gene>
    <name evidence="4" type="ORF">RJ639_013408</name>
</gene>
<dbReference type="Pfam" id="PF02458">
    <property type="entry name" value="Transferase"/>
    <property type="match status" value="2"/>
</dbReference>
<accession>A0AA88VET4</accession>
<evidence type="ECO:0000256" key="3">
    <source>
        <dbReference type="ARBA" id="ARBA00023315"/>
    </source>
</evidence>
<evidence type="ECO:0000256" key="2">
    <source>
        <dbReference type="ARBA" id="ARBA00022679"/>
    </source>
</evidence>
<evidence type="ECO:0000256" key="1">
    <source>
        <dbReference type="ARBA" id="ARBA00009861"/>
    </source>
</evidence>
<dbReference type="Gene3D" id="3.30.559.10">
    <property type="entry name" value="Chloramphenicol acetyltransferase-like domain"/>
    <property type="match status" value="2"/>
</dbReference>
<dbReference type="AlphaFoldDB" id="A0AA88VET4"/>
<comment type="similarity">
    <text evidence="1">Belongs to the plant acyltransferase family.</text>
</comment>
<reference evidence="4" key="1">
    <citation type="submission" date="2022-12" db="EMBL/GenBank/DDBJ databases">
        <title>Draft genome assemblies for two species of Escallonia (Escalloniales).</title>
        <authorList>
            <person name="Chanderbali A."/>
            <person name="Dervinis C."/>
            <person name="Anghel I."/>
            <person name="Soltis D."/>
            <person name="Soltis P."/>
            <person name="Zapata F."/>
        </authorList>
    </citation>
    <scope>NUCLEOTIDE SEQUENCE</scope>
    <source>
        <strain evidence="4">UCBG64.0493</strain>
        <tissue evidence="4">Leaf</tissue>
    </source>
</reference>
<sequence length="249" mass="27496">MIKGFYITWPRPTVELAEFFSEMNKNLDLLNDYFPRDIGAYNSSTTPFVAVQVITFECGGVAVAVSSSHGIADGFTGCTFTSDWAAMSKLGTIKPLNYERSGFPVKDIDGIKPPRGGKISAKCVTEKFLFDGYVVSSLKAKVAPKFTGQEDKMELHDLVALVRDVEKTTTAECEKASNPDELFSLVFENLKEVREIMHDDNVDLYCLSSLCRFPLYKANFCWGKPCFVIGDSVPAEMVALKDTKCGTGI</sequence>
<proteinExistence type="inferred from homology"/>
<protein>
    <submittedName>
        <fullName evidence="4">Uncharacterized protein</fullName>
    </submittedName>
</protein>
<keyword evidence="2" id="KW-0808">Transferase</keyword>
<dbReference type="EMBL" id="JAVXUP010001855">
    <property type="protein sequence ID" value="KAK3007506.1"/>
    <property type="molecule type" value="Genomic_DNA"/>
</dbReference>
<name>A0AA88VET4_9ASTE</name>
<dbReference type="Proteomes" id="UP001188597">
    <property type="component" value="Unassembled WGS sequence"/>
</dbReference>
<keyword evidence="5" id="KW-1185">Reference proteome</keyword>
<dbReference type="InterPro" id="IPR023213">
    <property type="entry name" value="CAT-like_dom_sf"/>
</dbReference>
<evidence type="ECO:0000313" key="4">
    <source>
        <dbReference type="EMBL" id="KAK3007506.1"/>
    </source>
</evidence>
<comment type="caution">
    <text evidence="4">The sequence shown here is derived from an EMBL/GenBank/DDBJ whole genome shotgun (WGS) entry which is preliminary data.</text>
</comment>
<dbReference type="PANTHER" id="PTHR31623:SF17">
    <property type="entry name" value="F21J9.9"/>
    <property type="match status" value="1"/>
</dbReference>
<dbReference type="GO" id="GO:0016746">
    <property type="term" value="F:acyltransferase activity"/>
    <property type="evidence" value="ECO:0007669"/>
    <property type="project" value="UniProtKB-KW"/>
</dbReference>